<name>A0A9P7KVM8_9HYPO</name>
<evidence type="ECO:0000313" key="4">
    <source>
        <dbReference type="Proteomes" id="UP000782241"/>
    </source>
</evidence>
<reference evidence="3" key="1">
    <citation type="submission" date="2021-04" db="EMBL/GenBank/DDBJ databases">
        <title>Draft genome of Fusarium avenaceum strain F156N33, isolated from an atmospheric sample in Virginia.</title>
        <authorList>
            <person name="Yang S."/>
            <person name="Vinatzer B.A."/>
            <person name="Coleman J."/>
        </authorList>
    </citation>
    <scope>NUCLEOTIDE SEQUENCE</scope>
    <source>
        <strain evidence="3">F156N33</strain>
    </source>
</reference>
<evidence type="ECO:0000313" key="3">
    <source>
        <dbReference type="EMBL" id="KAG5660586.1"/>
    </source>
</evidence>
<comment type="caution">
    <text evidence="3">The sequence shown here is derived from an EMBL/GenBank/DDBJ whole genome shotgun (WGS) entry which is preliminary data.</text>
</comment>
<keyword evidence="2" id="KW-1133">Transmembrane helix</keyword>
<dbReference type="PANTHER" id="PTHR37451">
    <property type="entry name" value="MARVEL DOMAIN"/>
    <property type="match status" value="1"/>
</dbReference>
<evidence type="ECO:0000256" key="1">
    <source>
        <dbReference type="SAM" id="MobiDB-lite"/>
    </source>
</evidence>
<evidence type="ECO:0008006" key="5">
    <source>
        <dbReference type="Google" id="ProtNLM"/>
    </source>
</evidence>
<keyword evidence="2" id="KW-0812">Transmembrane</keyword>
<accession>A0A9P7KVM8</accession>
<keyword evidence="2" id="KW-0472">Membrane</keyword>
<feature type="transmembrane region" description="Helical" evidence="2">
    <location>
        <begin position="48"/>
        <end position="67"/>
    </location>
</feature>
<feature type="transmembrane region" description="Helical" evidence="2">
    <location>
        <begin position="12"/>
        <end position="36"/>
    </location>
</feature>
<feature type="transmembrane region" description="Helical" evidence="2">
    <location>
        <begin position="79"/>
        <end position="98"/>
    </location>
</feature>
<dbReference type="Proteomes" id="UP000782241">
    <property type="component" value="Unassembled WGS sequence"/>
</dbReference>
<dbReference type="OrthoDB" id="5284712at2759"/>
<feature type="transmembrane region" description="Helical" evidence="2">
    <location>
        <begin position="118"/>
        <end position="141"/>
    </location>
</feature>
<gene>
    <name evidence="3" type="ORF">KAF25_003192</name>
</gene>
<evidence type="ECO:0000256" key="2">
    <source>
        <dbReference type="SAM" id="Phobius"/>
    </source>
</evidence>
<feature type="region of interest" description="Disordered" evidence="1">
    <location>
        <begin position="207"/>
        <end position="282"/>
    </location>
</feature>
<protein>
    <recommendedName>
        <fullName evidence="5">Chaperone-binding protein</fullName>
    </recommendedName>
</protein>
<dbReference type="PANTHER" id="PTHR37451:SF3">
    <property type="entry name" value="MARVEL DOMAIN-CONTAINING PROTEIN"/>
    <property type="match status" value="1"/>
</dbReference>
<dbReference type="AlphaFoldDB" id="A0A9P7KVM8"/>
<dbReference type="EMBL" id="JAGPUO010000009">
    <property type="protein sequence ID" value="KAG5660586.1"/>
    <property type="molecule type" value="Genomic_DNA"/>
</dbReference>
<proteinExistence type="predicted"/>
<keyword evidence="4" id="KW-1185">Reference proteome</keyword>
<organism evidence="3 4">
    <name type="scientific">Fusarium avenaceum</name>
    <dbReference type="NCBI Taxonomy" id="40199"/>
    <lineage>
        <taxon>Eukaryota</taxon>
        <taxon>Fungi</taxon>
        <taxon>Dikarya</taxon>
        <taxon>Ascomycota</taxon>
        <taxon>Pezizomycotina</taxon>
        <taxon>Sordariomycetes</taxon>
        <taxon>Hypocreomycetidae</taxon>
        <taxon>Hypocreales</taxon>
        <taxon>Nectriaceae</taxon>
        <taxon>Fusarium</taxon>
        <taxon>Fusarium tricinctum species complex</taxon>
    </lineage>
</organism>
<sequence length="282" mass="30683">MRFEIDPDIVPNLKLGLHSFQIIFSLVAWCLQIGVLNAKDAEVTGKNGWTFGVCFLSVPAWIFLIMTPRWGRTRRFAQPHAMLAVDAAFTVIWLSAFATQASYNAAGQCGTACSISKGIVGCGVLVTILFGGSTFVSAFTLNYYNNHNILPGYDNRQMGTDNIDPDKAAFSMAPHGDEAYERVDMDDHEPSGGSAYGGGYNNNSYNSHSRYGDANPYSADDDDPDRFGALPPRNNTLFDNDTEYHSGGAPPSMPANYANPTGGHPYEDVPVQFPAGNYDRGH</sequence>